<reference evidence="1 2" key="1">
    <citation type="submission" date="2023-12" db="EMBL/GenBank/DDBJ databases">
        <title>Blastococcus brunescens sp. nov., an actonobacterium isolated from sandstone collected in sahara desert.</title>
        <authorList>
            <person name="Gtari M."/>
            <person name="Ghodhbane F."/>
        </authorList>
    </citation>
    <scope>NUCLEOTIDE SEQUENCE [LARGE SCALE GENOMIC DNA]</scope>
    <source>
        <strain evidence="1 2">BMG 8361</strain>
    </source>
</reference>
<dbReference type="Proteomes" id="UP001324287">
    <property type="component" value="Chromosome"/>
</dbReference>
<sequence>MLVAALESAAAAIYLLSAGTPEPVWANARARELGTGRERLPVVDGRPVADLLDGVLRTGQPQTICGALDGGGRPRR</sequence>
<dbReference type="EMBL" id="CP141261">
    <property type="protein sequence ID" value="WRL61771.1"/>
    <property type="molecule type" value="Genomic_DNA"/>
</dbReference>
<gene>
    <name evidence="1" type="ORF">U6N30_16720</name>
</gene>
<dbReference type="RefSeq" id="WP_324273132.1">
    <property type="nucleotide sequence ID" value="NZ_CP141261.1"/>
</dbReference>
<organism evidence="1 2">
    <name type="scientific">Blastococcus brunescens</name>
    <dbReference type="NCBI Taxonomy" id="1564165"/>
    <lineage>
        <taxon>Bacteria</taxon>
        <taxon>Bacillati</taxon>
        <taxon>Actinomycetota</taxon>
        <taxon>Actinomycetes</taxon>
        <taxon>Geodermatophilales</taxon>
        <taxon>Geodermatophilaceae</taxon>
        <taxon>Blastococcus</taxon>
    </lineage>
</organism>
<proteinExistence type="predicted"/>
<accession>A0ABZ1AW84</accession>
<keyword evidence="2" id="KW-1185">Reference proteome</keyword>
<evidence type="ECO:0000313" key="1">
    <source>
        <dbReference type="EMBL" id="WRL61771.1"/>
    </source>
</evidence>
<evidence type="ECO:0000313" key="2">
    <source>
        <dbReference type="Proteomes" id="UP001324287"/>
    </source>
</evidence>
<protein>
    <submittedName>
        <fullName evidence="1">Uncharacterized protein</fullName>
    </submittedName>
</protein>
<name>A0ABZ1AW84_9ACTN</name>